<gene>
    <name evidence="5" type="ORF">C7B65_06770</name>
</gene>
<keyword evidence="2 4" id="KW-0489">Methyltransferase</keyword>
<dbReference type="Pfam" id="PF04072">
    <property type="entry name" value="LCM"/>
    <property type="match status" value="1"/>
</dbReference>
<evidence type="ECO:0000313" key="6">
    <source>
        <dbReference type="Proteomes" id="UP000238634"/>
    </source>
</evidence>
<accession>A0A2T1DJG1</accession>
<keyword evidence="6" id="KW-1185">Reference proteome</keyword>
<dbReference type="EC" id="2.1.1.-" evidence="4"/>
<dbReference type="GO" id="GO:0008168">
    <property type="term" value="F:methyltransferase activity"/>
    <property type="evidence" value="ECO:0007669"/>
    <property type="project" value="UniProtKB-UniRule"/>
</dbReference>
<proteinExistence type="inferred from homology"/>
<dbReference type="SUPFAM" id="SSF53335">
    <property type="entry name" value="S-adenosyl-L-methionine-dependent methyltransferases"/>
    <property type="match status" value="1"/>
</dbReference>
<evidence type="ECO:0000256" key="3">
    <source>
        <dbReference type="ARBA" id="ARBA00022679"/>
    </source>
</evidence>
<organism evidence="5 6">
    <name type="scientific">Phormidesmis priestleyi ULC007</name>
    <dbReference type="NCBI Taxonomy" id="1920490"/>
    <lineage>
        <taxon>Bacteria</taxon>
        <taxon>Bacillati</taxon>
        <taxon>Cyanobacteriota</taxon>
        <taxon>Cyanophyceae</taxon>
        <taxon>Leptolyngbyales</taxon>
        <taxon>Leptolyngbyaceae</taxon>
        <taxon>Phormidesmis</taxon>
    </lineage>
</organism>
<evidence type="ECO:0000313" key="5">
    <source>
        <dbReference type="EMBL" id="PSB20601.1"/>
    </source>
</evidence>
<dbReference type="Gene3D" id="3.40.50.150">
    <property type="entry name" value="Vaccinia Virus protein VP39"/>
    <property type="match status" value="1"/>
</dbReference>
<dbReference type="Proteomes" id="UP000238634">
    <property type="component" value="Unassembled WGS sequence"/>
</dbReference>
<dbReference type="EMBL" id="PVWG01000005">
    <property type="protein sequence ID" value="PSB20601.1"/>
    <property type="molecule type" value="Genomic_DNA"/>
</dbReference>
<keyword evidence="3 5" id="KW-0808">Transferase</keyword>
<reference evidence="5 6" key="2">
    <citation type="submission" date="2018-03" db="EMBL/GenBank/DDBJ databases">
        <title>The ancient ancestry and fast evolution of plastids.</title>
        <authorList>
            <person name="Moore K.R."/>
            <person name="Magnabosco C."/>
            <person name="Momper L."/>
            <person name="Gold D.A."/>
            <person name="Bosak T."/>
            <person name="Fournier G.P."/>
        </authorList>
    </citation>
    <scope>NUCLEOTIDE SEQUENCE [LARGE SCALE GENOMIC DNA]</scope>
    <source>
        <strain evidence="5 6">ULC007</strain>
    </source>
</reference>
<evidence type="ECO:0000256" key="4">
    <source>
        <dbReference type="RuleBase" id="RU362030"/>
    </source>
</evidence>
<sequence>MPEIKNVSGTAFIIAEFRAEENAAPDPLYRDEIVRLFLDRNSAQVAHQVAQSFPPVKDMVKLRTRYFDDVLSQQLALGYRQVVILGSGLDTRAVRMSAPGVRYFEIDQAATATLQLKAERLAANNIAAEVTYIPGDYVKDDLIALLENNHFNLQLPTYFLWEGNVTYLEQEDIIAVLDTIRNHVKHFKLSLDYLSNRVIAKTTGYVELDDYIEQLEQRGAPWITGFQDMAGFTKSLGLDIVETYSAAQLHDRYRPQLPLPSPIFQFYFVCTITRSGI</sequence>
<comment type="similarity">
    <text evidence="1 4">Belongs to the UPF0677 family.</text>
</comment>
<dbReference type="OrthoDB" id="9800233at2"/>
<dbReference type="NCBIfam" id="TIGR00027">
    <property type="entry name" value="mthyl_TIGR00027"/>
    <property type="match status" value="1"/>
</dbReference>
<name>A0A2T1DJG1_9CYAN</name>
<evidence type="ECO:0000256" key="2">
    <source>
        <dbReference type="ARBA" id="ARBA00022603"/>
    </source>
</evidence>
<dbReference type="STRING" id="1920490.GCA_001895925_02636"/>
<dbReference type="GO" id="GO:0032259">
    <property type="term" value="P:methylation"/>
    <property type="evidence" value="ECO:0007669"/>
    <property type="project" value="UniProtKB-KW"/>
</dbReference>
<comment type="caution">
    <text evidence="5">The sequence shown here is derived from an EMBL/GenBank/DDBJ whole genome shotgun (WGS) entry which is preliminary data.</text>
</comment>
<dbReference type="InterPro" id="IPR029063">
    <property type="entry name" value="SAM-dependent_MTases_sf"/>
</dbReference>
<comment type="function">
    <text evidence="4">Exhibits S-adenosyl-L-methionine-dependent methyltransferase activity.</text>
</comment>
<keyword evidence="4" id="KW-0949">S-adenosyl-L-methionine</keyword>
<evidence type="ECO:0000256" key="1">
    <source>
        <dbReference type="ARBA" id="ARBA00008138"/>
    </source>
</evidence>
<dbReference type="AlphaFoldDB" id="A0A2T1DJG1"/>
<dbReference type="RefSeq" id="WP_073070069.1">
    <property type="nucleotide sequence ID" value="NZ_MPPI01000005.1"/>
</dbReference>
<reference evidence="5 6" key="1">
    <citation type="submission" date="2018-02" db="EMBL/GenBank/DDBJ databases">
        <authorList>
            <person name="Cohen D.B."/>
            <person name="Kent A.D."/>
        </authorList>
    </citation>
    <scope>NUCLEOTIDE SEQUENCE [LARGE SCALE GENOMIC DNA]</scope>
    <source>
        <strain evidence="5 6">ULC007</strain>
    </source>
</reference>
<dbReference type="PANTHER" id="PTHR43619:SF2">
    <property type="entry name" value="S-ADENOSYL-L-METHIONINE-DEPENDENT METHYLTRANSFERASES SUPERFAMILY PROTEIN"/>
    <property type="match status" value="1"/>
</dbReference>
<dbReference type="InterPro" id="IPR011610">
    <property type="entry name" value="SAM_mthyl_Trfase_ML2640-like"/>
</dbReference>
<dbReference type="PANTHER" id="PTHR43619">
    <property type="entry name" value="S-ADENOSYL-L-METHIONINE-DEPENDENT METHYLTRANSFERASE YKTD-RELATED"/>
    <property type="match status" value="1"/>
</dbReference>
<dbReference type="InterPro" id="IPR007213">
    <property type="entry name" value="Ppm1/Ppm2/Tcmp"/>
</dbReference>
<protein>
    <recommendedName>
        <fullName evidence="4">S-adenosyl-L-methionine-dependent methyltransferase</fullName>
        <ecNumber evidence="4">2.1.1.-</ecNumber>
    </recommendedName>
</protein>